<dbReference type="Gene3D" id="3.10.450.40">
    <property type="match status" value="2"/>
</dbReference>
<evidence type="ECO:0000256" key="6">
    <source>
        <dbReference type="ARBA" id="ARBA00023008"/>
    </source>
</evidence>
<dbReference type="Gene3D" id="2.70.98.20">
    <property type="entry name" value="Copper amine oxidase, catalytic domain"/>
    <property type="match status" value="1"/>
</dbReference>
<evidence type="ECO:0000256" key="7">
    <source>
        <dbReference type="PIRSR" id="PIRSR600269-50"/>
    </source>
</evidence>
<evidence type="ECO:0000259" key="12">
    <source>
        <dbReference type="Pfam" id="PF09248"/>
    </source>
</evidence>
<comment type="PTM">
    <text evidence="8 9">Topaquinone (TPQ) is generated by copper-dependent autoxidation of a specific tyrosyl residue.</text>
</comment>
<evidence type="ECO:0000256" key="4">
    <source>
        <dbReference type="ARBA" id="ARBA00022772"/>
    </source>
</evidence>
<dbReference type="Pfam" id="PF01179">
    <property type="entry name" value="Cu_amine_oxid"/>
    <property type="match status" value="1"/>
</dbReference>
<dbReference type="PRINTS" id="PR00766">
    <property type="entry name" value="CUDAOXIDASE"/>
</dbReference>
<keyword evidence="10" id="KW-0732">Signal</keyword>
<dbReference type="GO" id="GO:0008131">
    <property type="term" value="F:primary methylamine oxidase activity"/>
    <property type="evidence" value="ECO:0007669"/>
    <property type="project" value="InterPro"/>
</dbReference>
<dbReference type="GO" id="GO:0005507">
    <property type="term" value="F:copper ion binding"/>
    <property type="evidence" value="ECO:0007669"/>
    <property type="project" value="InterPro"/>
</dbReference>
<dbReference type="InterPro" id="IPR015328">
    <property type="entry name" value="DUF1965"/>
</dbReference>
<feature type="domain" description="Copper amine oxidase catalytic" evidence="11">
    <location>
        <begin position="316"/>
        <end position="717"/>
    </location>
</feature>
<organism evidence="13 14">
    <name type="scientific">Wallemia ichthyophaga</name>
    <dbReference type="NCBI Taxonomy" id="245174"/>
    <lineage>
        <taxon>Eukaryota</taxon>
        <taxon>Fungi</taxon>
        <taxon>Dikarya</taxon>
        <taxon>Basidiomycota</taxon>
        <taxon>Wallemiomycotina</taxon>
        <taxon>Wallemiomycetes</taxon>
        <taxon>Wallemiales</taxon>
        <taxon>Wallemiaceae</taxon>
        <taxon>Wallemia</taxon>
    </lineage>
</organism>
<evidence type="ECO:0000256" key="8">
    <source>
        <dbReference type="PIRSR" id="PIRSR600269-51"/>
    </source>
</evidence>
<evidence type="ECO:0000256" key="5">
    <source>
        <dbReference type="ARBA" id="ARBA00023002"/>
    </source>
</evidence>
<sequence length="761" mass="85580">MKAFGGVFALAVVAVVAIAIAQPNCSTAPTTTAPKSNPFLELSNSELADIAAWLKDPEQSLNLTDMDEAALDGNYIDSVGAIVGIVAQLTLPTQIELWHPTKEDAIYYLDQDGPLPDRMAKAHVVSGLDDPPIVKTLLVGPLPVSSDTRIENLAEKIYHNGEIPWNAKPSHPGEDRERTNVISETFTAISDALNDLLGVPWSLSNYDTGLLPNNGDGSYRHPWVELMLAYDTSAMWFAYTGLFAQFDFSNQDISQWKLRKLVYNNQKWSSTDAFNEDFNAGKLEPSPQLNSTNTDWALRSVKGTARDLEELPAPITYSPSGLRYRVDRDERYITWMDWSFYLSYSPEQGLMLFDVKFKGERVAYEISLQDAVSNYGGADPMQAYTAYLDRGFGMATGITPLVRNYDCPHEATYMDVNFYDYGAGRILNDTICMFERDLQKPISRHYQSTDAGATRGVAFEVRSIYTVGNYDYLISFTLYPEGSIEIEVDASGYLQTTYYNPNGDSYDTRVSTTSSGSIHDHVITFKIDLDVAGESNSVERRDIVVSEDRFNWMDDDDPPLKQKKINTSVLEKEKEAVIDWNGNSDKFWLIGNQDSTNSYGYPRSYRLMPRSVIHNIVDGEKMDQNAKFADHHAFVTVTKDNERSCSSYYNAVLPKKPPVDFTKFYQDDESIRQKDLTLWASVGFRHVPRAEDVPNTLFIEAKSALMLSPFNYADEELSRDLRNSYYAVANEDYYLVADEHGINLDGTCSAPTLRPLGTLPY</sequence>
<comment type="caution">
    <text evidence="13">The sequence shown here is derived from an EMBL/GenBank/DDBJ whole genome shotgun (WGS) entry which is preliminary data.</text>
</comment>
<proteinExistence type="inferred from homology"/>
<dbReference type="PANTHER" id="PTHR10638:SF20">
    <property type="entry name" value="AMINE OXIDASE"/>
    <property type="match status" value="1"/>
</dbReference>
<dbReference type="GO" id="GO:0048038">
    <property type="term" value="F:quinone binding"/>
    <property type="evidence" value="ECO:0007669"/>
    <property type="project" value="InterPro"/>
</dbReference>
<evidence type="ECO:0000259" key="11">
    <source>
        <dbReference type="Pfam" id="PF01179"/>
    </source>
</evidence>
<evidence type="ECO:0000256" key="3">
    <source>
        <dbReference type="ARBA" id="ARBA00022723"/>
    </source>
</evidence>
<gene>
    <name evidence="13" type="ORF">E3P90_01149</name>
</gene>
<protein>
    <recommendedName>
        <fullName evidence="9">Amine oxidase</fullName>
        <ecNumber evidence="9">1.4.3.-</ecNumber>
    </recommendedName>
</protein>
<comment type="cofactor">
    <cofactor evidence="1">
        <name>Cu cation</name>
        <dbReference type="ChEBI" id="CHEBI:23378"/>
    </cofactor>
</comment>
<reference evidence="13 14" key="1">
    <citation type="submission" date="2019-03" db="EMBL/GenBank/DDBJ databases">
        <title>Sequencing 23 genomes of Wallemia ichthyophaga.</title>
        <authorList>
            <person name="Gostincar C."/>
        </authorList>
    </citation>
    <scope>NUCLEOTIDE SEQUENCE [LARGE SCALE GENOMIC DNA]</scope>
    <source>
        <strain evidence="13 14">EXF-8621</strain>
    </source>
</reference>
<dbReference type="Proteomes" id="UP000306954">
    <property type="component" value="Unassembled WGS sequence"/>
</dbReference>
<dbReference type="InterPro" id="IPR000269">
    <property type="entry name" value="Cu_amine_oxidase"/>
</dbReference>
<dbReference type="InterPro" id="IPR016182">
    <property type="entry name" value="Cu_amine_oxidase_N-reg"/>
</dbReference>
<feature type="active site" description="Schiff-base intermediate with substrate; via topaquinone" evidence="7">
    <location>
        <position position="470"/>
    </location>
</feature>
<evidence type="ECO:0000256" key="1">
    <source>
        <dbReference type="ARBA" id="ARBA00001935"/>
    </source>
</evidence>
<accession>A0A4T0IAR7</accession>
<dbReference type="GO" id="GO:0005886">
    <property type="term" value="C:plasma membrane"/>
    <property type="evidence" value="ECO:0007669"/>
    <property type="project" value="TreeGrafter"/>
</dbReference>
<evidence type="ECO:0000256" key="2">
    <source>
        <dbReference type="ARBA" id="ARBA00007983"/>
    </source>
</evidence>
<name>A0A4T0IAR7_WALIC</name>
<evidence type="ECO:0000256" key="10">
    <source>
        <dbReference type="SAM" id="SignalP"/>
    </source>
</evidence>
<keyword evidence="5 9" id="KW-0560">Oxidoreductase</keyword>
<feature type="modified residue" description="2',4',5'-topaquinone" evidence="8">
    <location>
        <position position="470"/>
    </location>
</feature>
<dbReference type="InterPro" id="IPR036460">
    <property type="entry name" value="Cu_amine_oxidase_C_sf"/>
</dbReference>
<dbReference type="PANTHER" id="PTHR10638">
    <property type="entry name" value="COPPER AMINE OXIDASE"/>
    <property type="match status" value="1"/>
</dbReference>
<feature type="signal peptide" evidence="10">
    <location>
        <begin position="1"/>
        <end position="21"/>
    </location>
</feature>
<feature type="active site" description="Proton acceptor" evidence="7">
    <location>
        <position position="389"/>
    </location>
</feature>
<dbReference type="GO" id="GO:0009308">
    <property type="term" value="P:amine metabolic process"/>
    <property type="evidence" value="ECO:0007669"/>
    <property type="project" value="UniProtKB-UniRule"/>
</dbReference>
<keyword evidence="3 9" id="KW-0479">Metal-binding</keyword>
<dbReference type="Pfam" id="PF09248">
    <property type="entry name" value="DUF1965"/>
    <property type="match status" value="1"/>
</dbReference>
<comment type="cofactor">
    <cofactor evidence="9">
        <name>Cu cation</name>
        <dbReference type="ChEBI" id="CHEBI:23378"/>
    </cofactor>
    <text evidence="9">Contains 1 topaquinone per subunit.</text>
</comment>
<dbReference type="AlphaFoldDB" id="A0A4T0IAR7"/>
<dbReference type="EMBL" id="SPOF01000009">
    <property type="protein sequence ID" value="TIB14862.1"/>
    <property type="molecule type" value="Genomic_DNA"/>
</dbReference>
<evidence type="ECO:0000313" key="13">
    <source>
        <dbReference type="EMBL" id="TIB14862.1"/>
    </source>
</evidence>
<feature type="domain" description="DUF1965" evidence="12">
    <location>
        <begin position="240"/>
        <end position="285"/>
    </location>
</feature>
<evidence type="ECO:0000256" key="9">
    <source>
        <dbReference type="RuleBase" id="RU000672"/>
    </source>
</evidence>
<dbReference type="SUPFAM" id="SSF49998">
    <property type="entry name" value="Amine oxidase catalytic domain"/>
    <property type="match status" value="1"/>
</dbReference>
<keyword evidence="4 7" id="KW-0801">TPQ</keyword>
<dbReference type="InterPro" id="IPR015798">
    <property type="entry name" value="Cu_amine_oxidase_C"/>
</dbReference>
<comment type="similarity">
    <text evidence="2 9">Belongs to the copper/topaquinone oxidase family.</text>
</comment>
<dbReference type="SUPFAM" id="SSF54416">
    <property type="entry name" value="Amine oxidase N-terminal region"/>
    <property type="match status" value="2"/>
</dbReference>
<evidence type="ECO:0000313" key="14">
    <source>
        <dbReference type="Proteomes" id="UP000306954"/>
    </source>
</evidence>
<keyword evidence="6 9" id="KW-0186">Copper</keyword>
<feature type="chain" id="PRO_5030101522" description="Amine oxidase" evidence="10">
    <location>
        <begin position="22"/>
        <end position="761"/>
    </location>
</feature>
<dbReference type="EC" id="1.4.3.-" evidence="9"/>